<dbReference type="AlphaFoldDB" id="A0AA88QBW2"/>
<dbReference type="InterPro" id="IPR008978">
    <property type="entry name" value="HSP20-like_chaperone"/>
</dbReference>
<name>A0AA88QBW2_9ASTE</name>
<evidence type="ECO:0000313" key="3">
    <source>
        <dbReference type="Proteomes" id="UP001187471"/>
    </source>
</evidence>
<gene>
    <name evidence="2" type="ORF">RJ640_005432</name>
</gene>
<dbReference type="EMBL" id="JAVXUO010003125">
    <property type="protein sequence ID" value="KAK2966453.1"/>
    <property type="molecule type" value="Genomic_DNA"/>
</dbReference>
<dbReference type="Proteomes" id="UP001187471">
    <property type="component" value="Unassembled WGS sequence"/>
</dbReference>
<protein>
    <submittedName>
        <fullName evidence="2">Uncharacterized protein</fullName>
    </submittedName>
</protein>
<sequence>MATKVDWNETPMTHIYKVDLRGLKMGDVKVEVKDDKVFQISNERALKLPRFATQVIDTDERRATRFKNGLRYGIRNFLTAITLDTYGQVLDKAQRVEKDVEDGRKYYKEQRQKRGIEENNSRGNDVVQPKSKNNNLATKEPFKNTQEHIWKDGIGLIYLKHRKNDDSKSRKESAKDKERSSRKVTGYVGVLNRDAEWVLVSVLALL</sequence>
<dbReference type="SUPFAM" id="SSF49764">
    <property type="entry name" value="HSP20-like chaperones"/>
    <property type="match status" value="1"/>
</dbReference>
<accession>A0AA88QBW2</accession>
<keyword evidence="3" id="KW-1185">Reference proteome</keyword>
<dbReference type="Gene3D" id="2.60.40.790">
    <property type="match status" value="1"/>
</dbReference>
<organism evidence="2 3">
    <name type="scientific">Escallonia rubra</name>
    <dbReference type="NCBI Taxonomy" id="112253"/>
    <lineage>
        <taxon>Eukaryota</taxon>
        <taxon>Viridiplantae</taxon>
        <taxon>Streptophyta</taxon>
        <taxon>Embryophyta</taxon>
        <taxon>Tracheophyta</taxon>
        <taxon>Spermatophyta</taxon>
        <taxon>Magnoliopsida</taxon>
        <taxon>eudicotyledons</taxon>
        <taxon>Gunneridae</taxon>
        <taxon>Pentapetalae</taxon>
        <taxon>asterids</taxon>
        <taxon>campanulids</taxon>
        <taxon>Escalloniales</taxon>
        <taxon>Escalloniaceae</taxon>
        <taxon>Escallonia</taxon>
    </lineage>
</organism>
<comment type="caution">
    <text evidence="2">The sequence shown here is derived from an EMBL/GenBank/DDBJ whole genome shotgun (WGS) entry which is preliminary data.</text>
</comment>
<evidence type="ECO:0000313" key="2">
    <source>
        <dbReference type="EMBL" id="KAK2966453.1"/>
    </source>
</evidence>
<feature type="compositionally biased region" description="Basic and acidic residues" evidence="1">
    <location>
        <begin position="108"/>
        <end position="120"/>
    </location>
</feature>
<feature type="region of interest" description="Disordered" evidence="1">
    <location>
        <begin position="108"/>
        <end position="138"/>
    </location>
</feature>
<reference evidence="2" key="1">
    <citation type="submission" date="2022-12" db="EMBL/GenBank/DDBJ databases">
        <title>Draft genome assemblies for two species of Escallonia (Escalloniales).</title>
        <authorList>
            <person name="Chanderbali A."/>
            <person name="Dervinis C."/>
            <person name="Anghel I."/>
            <person name="Soltis D."/>
            <person name="Soltis P."/>
            <person name="Zapata F."/>
        </authorList>
    </citation>
    <scope>NUCLEOTIDE SEQUENCE</scope>
    <source>
        <strain evidence="2">UCBG92.1500</strain>
        <tissue evidence="2">Leaf</tissue>
    </source>
</reference>
<proteinExistence type="predicted"/>
<evidence type="ECO:0000256" key="1">
    <source>
        <dbReference type="SAM" id="MobiDB-lite"/>
    </source>
</evidence>